<dbReference type="InterPro" id="IPR038120">
    <property type="entry name" value="Rpb1_funnel_sf"/>
</dbReference>
<dbReference type="InterPro" id="IPR012754">
    <property type="entry name" value="DNA-dir_RpoC_beta_prime_bact"/>
</dbReference>
<dbReference type="Pfam" id="PF04997">
    <property type="entry name" value="RNA_pol_Rpb1_1"/>
    <property type="match status" value="1"/>
</dbReference>
<dbReference type="Pfam" id="PF00623">
    <property type="entry name" value="RNA_pol_Rpb1_2"/>
    <property type="match status" value="1"/>
</dbReference>
<dbReference type="GO" id="GO:0003677">
    <property type="term" value="F:DNA binding"/>
    <property type="evidence" value="ECO:0007669"/>
    <property type="project" value="UniProtKB-UniRule"/>
</dbReference>
<keyword evidence="8 11" id="KW-0460">Magnesium</keyword>
<comment type="cofactor">
    <cofactor evidence="11">
        <name>Mg(2+)</name>
        <dbReference type="ChEBI" id="CHEBI:18420"/>
    </cofactor>
    <text evidence="11">Binds 1 Mg(2+) ion per subunit.</text>
</comment>
<feature type="binding site" evidence="11">
    <location>
        <position position="814"/>
    </location>
    <ligand>
        <name>Zn(2+)</name>
        <dbReference type="ChEBI" id="CHEBI:29105"/>
        <label>2</label>
    </ligand>
</feature>
<dbReference type="GO" id="GO:0006351">
    <property type="term" value="P:DNA-templated transcription"/>
    <property type="evidence" value="ECO:0007669"/>
    <property type="project" value="UniProtKB-UniRule"/>
</dbReference>
<dbReference type="FunFam" id="1.10.150.390:FF:000002">
    <property type="entry name" value="DNA-directed RNA polymerase subunit beta"/>
    <property type="match status" value="1"/>
</dbReference>
<dbReference type="Pfam" id="PF04998">
    <property type="entry name" value="RNA_pol_Rpb1_5"/>
    <property type="match status" value="1"/>
</dbReference>
<keyword evidence="3 11" id="KW-0240">DNA-directed RNA polymerase</keyword>
<feature type="binding site" evidence="11">
    <location>
        <position position="462"/>
    </location>
    <ligand>
        <name>Mg(2+)</name>
        <dbReference type="ChEBI" id="CHEBI:18420"/>
    </ligand>
</feature>
<feature type="binding site" evidence="11">
    <location>
        <position position="899"/>
    </location>
    <ligand>
        <name>Zn(2+)</name>
        <dbReference type="ChEBI" id="CHEBI:29105"/>
        <label>2</label>
    </ligand>
</feature>
<comment type="cofactor">
    <cofactor evidence="11">
        <name>Zn(2+)</name>
        <dbReference type="ChEBI" id="CHEBI:29105"/>
    </cofactor>
    <text evidence="11">Binds 2 Zn(2+) ions per subunit.</text>
</comment>
<evidence type="ECO:0000256" key="11">
    <source>
        <dbReference type="HAMAP-Rule" id="MF_01322"/>
    </source>
</evidence>
<comment type="subunit">
    <text evidence="11">The RNAP catalytic core consists of 2 alpha, 1 beta, 1 beta' and 1 omega subunit. When a sigma factor is associated with the core the holoenzyme is formed, which can initiate transcription.</text>
</comment>
<dbReference type="Gene3D" id="4.10.860.120">
    <property type="entry name" value="RNA polymerase II, clamp domain"/>
    <property type="match status" value="1"/>
</dbReference>
<sequence length="1406" mass="155261">MKDLLNLFNQQRPALDFDAIKIALASPDLIRSWSFGEVKKPETINYRTFKPERDGLFCAAIFGPVKDYECLCGKYKRMKHRGVVCEKCGTEVTLAKVRRERMGHIDLASPVAHIWFLKSLPSRIGLMLDMTLRDIERILYFEAFVVTEPGLTPMERGMLLTEEQYMQARQEHGDDFEAAMGAEAVYDLLRTIDLQAEMLQLKEDVAATGSETKLKRLTKRIKLIEAFLESGNRPEWMVMTVLPVLPPDLRPLVPLDGGRFATSDLNDLYRRVINRNNRLRRLLELNAPDIIVRNEKRMLQESVDALMDNGRRGRAITGTNKRPLKSLADMIKGKQGRFRQNLLGKRVDYSGRSVIVVGPYLKLHQCGLPKKMALELFKPFIFAKLQRRGLATTIKAAKKLVEREEAEVWDILEEVIREHPVLLNRAPTLHRLGIQAFEPVLIEGKAIQLHPLVCTAFNADFDGDQMAVHVPLSLEAQLEARALMMSSNNILSPANGEPIIVPSQDVVLGLYYMTRALENKKGEGMVFANVAEVKRAYDNRVVELHAKVKVRLTQTVIDEQGNREKVTSVVDTTVGRALLHEILPDGLPFELANTELVKKNISRLINSCYRMLGLKDTVVFADKLMYTGFAYATRAGVSIGIDDMVIPDEKKDILGEAEGEVLEIQEQYQSGLVTAGERYNKVVDIWSRTNERIAKAMMDAIGTDKVANAKGETVAQKSMNSLYIMADSGARGSQAQIRQLAGMRGLMARPDGSIIETPIKANFREGLNVQEYFNSTHGARKGLADTALKTANSGYLTRRLVDVAQDVVITEDDCGTLAGLTMTPIVEGGDVVEPLRERVLGRIVAEDVFLPGDDEEPIVTRNTLLDEAWVQKLEEAGVQAIKVRSTITCESAFGVCAHCYGRDLARGHLVNHGEAVGVVAAQSIGEPGTQLTMRTFHIGGAASRAAAIDNVTVKTTGSIKFNNLKHVKHANGHLVAVSRSGELSILDSHGRERERYKLPYGANVSVDDGGAVKAGQQVANWDPHNHPIVSEVAGFVRFVDFVDGVTVIEKTDELTGLASREITDPKRRGSAGKDLRPLVRIVDKKGNDLSIPGTDLPAQYLLPPRSVVNLQDGDAVGVGDVVAKIPQEASKTRDITGGLPRVADLFEARKPKDPAILAERSGVVSFGKDTKGKQRLIIKDADGSEHEELIPKYRQIIVFEGEHVEKGETVVDGEPSPQDILRLLGVEPLAVYLTKEIQDVYRLQGVKINDKHIEVIVRQMLRKVEITDQGDSKFLNGEQVERQRLVEENARLAGKDEILAQYDPVLLGITKASLATESFISAASFQETTRVLTEAAVRGTRDSLRGLKENVIVGRLIPAGTGLAYHTQRRRGATGLTESEMEALAAPVVAEVVDEVAESGEESSAS</sequence>
<comment type="catalytic activity">
    <reaction evidence="10 11 12">
        <text>RNA(n) + a ribonucleoside 5'-triphosphate = RNA(n+1) + diphosphate</text>
        <dbReference type="Rhea" id="RHEA:21248"/>
        <dbReference type="Rhea" id="RHEA-COMP:14527"/>
        <dbReference type="Rhea" id="RHEA-COMP:17342"/>
        <dbReference type="ChEBI" id="CHEBI:33019"/>
        <dbReference type="ChEBI" id="CHEBI:61557"/>
        <dbReference type="ChEBI" id="CHEBI:140395"/>
        <dbReference type="EC" id="2.7.7.6"/>
    </reaction>
</comment>
<dbReference type="GO" id="GO:0000287">
    <property type="term" value="F:magnesium ion binding"/>
    <property type="evidence" value="ECO:0007669"/>
    <property type="project" value="UniProtKB-UniRule"/>
</dbReference>
<comment type="caution">
    <text evidence="14">The sequence shown here is derived from an EMBL/GenBank/DDBJ whole genome shotgun (WGS) entry which is preliminary data.</text>
</comment>
<dbReference type="GO" id="GO:0008270">
    <property type="term" value="F:zinc ion binding"/>
    <property type="evidence" value="ECO:0007669"/>
    <property type="project" value="UniProtKB-UniRule"/>
</dbReference>
<dbReference type="CDD" id="cd01609">
    <property type="entry name" value="RNAP_beta'_N"/>
    <property type="match status" value="1"/>
</dbReference>
<keyword evidence="7 11" id="KW-0862">Zinc</keyword>
<accession>A0A508AQS6</accession>
<dbReference type="Gene3D" id="1.10.40.90">
    <property type="match status" value="1"/>
</dbReference>
<feature type="binding site" evidence="11">
    <location>
        <position position="889"/>
    </location>
    <ligand>
        <name>Zn(2+)</name>
        <dbReference type="ChEBI" id="CHEBI:29105"/>
        <label>2</label>
    </ligand>
</feature>
<evidence type="ECO:0000256" key="10">
    <source>
        <dbReference type="ARBA" id="ARBA00048552"/>
    </source>
</evidence>
<dbReference type="InterPro" id="IPR045867">
    <property type="entry name" value="DNA-dir_RpoC_beta_prime"/>
</dbReference>
<keyword evidence="9 11" id="KW-0804">Transcription</keyword>
<dbReference type="InterPro" id="IPR007081">
    <property type="entry name" value="RNA_pol_Rpb1_5"/>
</dbReference>
<evidence type="ECO:0000256" key="2">
    <source>
        <dbReference type="ARBA" id="ARBA00009839"/>
    </source>
</evidence>
<dbReference type="GO" id="GO:0003899">
    <property type="term" value="F:DNA-directed RNA polymerase activity"/>
    <property type="evidence" value="ECO:0007669"/>
    <property type="project" value="UniProtKB-UniRule"/>
</dbReference>
<dbReference type="InterPro" id="IPR044893">
    <property type="entry name" value="RNA_pol_Rpb1_clamp_domain"/>
</dbReference>
<keyword evidence="5 11" id="KW-0548">Nucleotidyltransferase</keyword>
<evidence type="ECO:0000256" key="6">
    <source>
        <dbReference type="ARBA" id="ARBA00022723"/>
    </source>
</evidence>
<keyword evidence="4 11" id="KW-0808">Transferase</keyword>
<reference evidence="14 15" key="1">
    <citation type="submission" date="2019-10" db="EMBL/GenBank/DDBJ databases">
        <title>Lysobacter alkalisoli sp. nov., isolated from saline-alkaline soil.</title>
        <authorList>
            <person name="Sun J.-Q."/>
        </authorList>
    </citation>
    <scope>NUCLEOTIDE SEQUENCE [LARGE SCALE GENOMIC DNA]</scope>
    <source>
        <strain evidence="14 15">KCTC 42381</strain>
    </source>
</reference>
<evidence type="ECO:0000259" key="13">
    <source>
        <dbReference type="SMART" id="SM00663"/>
    </source>
</evidence>
<dbReference type="InterPro" id="IPR006592">
    <property type="entry name" value="RNA_pol_N"/>
</dbReference>
<dbReference type="Gene3D" id="2.40.50.100">
    <property type="match status" value="3"/>
</dbReference>
<dbReference type="Gene3D" id="1.10.150.390">
    <property type="match status" value="1"/>
</dbReference>
<organism evidence="14 15">
    <name type="scientific">Marilutibacter maris</name>
    <dbReference type="NCBI Taxonomy" id="1605891"/>
    <lineage>
        <taxon>Bacteria</taxon>
        <taxon>Pseudomonadati</taxon>
        <taxon>Pseudomonadota</taxon>
        <taxon>Gammaproteobacteria</taxon>
        <taxon>Lysobacterales</taxon>
        <taxon>Lysobacteraceae</taxon>
        <taxon>Marilutibacter</taxon>
    </lineage>
</organism>
<dbReference type="InterPro" id="IPR042102">
    <property type="entry name" value="RNA_pol_Rpb1_3_sf"/>
</dbReference>
<gene>
    <name evidence="11 14" type="primary">rpoC</name>
    <name evidence="14" type="ORF">FKV24_007990</name>
</gene>
<comment type="similarity">
    <text evidence="2">In the C-terminal section; belongs to the RNA polymerase beta' chain family.</text>
</comment>
<comment type="function">
    <text evidence="11 12">DNA-dependent RNA polymerase catalyzes the transcription of DNA into RNA using the four ribonucleoside triphosphates as substrates.</text>
</comment>
<evidence type="ECO:0000256" key="3">
    <source>
        <dbReference type="ARBA" id="ARBA00022478"/>
    </source>
</evidence>
<evidence type="ECO:0000256" key="4">
    <source>
        <dbReference type="ARBA" id="ARBA00022679"/>
    </source>
</evidence>
<dbReference type="PANTHER" id="PTHR19376">
    <property type="entry name" value="DNA-DIRECTED RNA POLYMERASE"/>
    <property type="match status" value="1"/>
</dbReference>
<dbReference type="Gene3D" id="1.10.274.100">
    <property type="entry name" value="RNA polymerase Rpb1, domain 3"/>
    <property type="match status" value="1"/>
</dbReference>
<name>A0A508AQS6_9GAMM</name>
<proteinExistence type="inferred from homology"/>
<keyword evidence="6 11" id="KW-0479">Metal-binding</keyword>
<dbReference type="InterPro" id="IPR007083">
    <property type="entry name" value="RNA_pol_Rpb1_4"/>
</dbReference>
<dbReference type="FunFam" id="1.10.132.30:FF:000003">
    <property type="entry name" value="DNA-directed RNA polymerase subunit beta"/>
    <property type="match status" value="1"/>
</dbReference>
<comment type="similarity">
    <text evidence="11 12">Belongs to the RNA polymerase beta' chain family.</text>
</comment>
<evidence type="ECO:0000256" key="1">
    <source>
        <dbReference type="ARBA" id="ARBA00007616"/>
    </source>
</evidence>
<dbReference type="RefSeq" id="WP_141482001.1">
    <property type="nucleotide sequence ID" value="NZ_VICD02000126.1"/>
</dbReference>
<evidence type="ECO:0000256" key="8">
    <source>
        <dbReference type="ARBA" id="ARBA00022842"/>
    </source>
</evidence>
<evidence type="ECO:0000256" key="5">
    <source>
        <dbReference type="ARBA" id="ARBA00022695"/>
    </source>
</evidence>
<dbReference type="GO" id="GO:0000428">
    <property type="term" value="C:DNA-directed RNA polymerase complex"/>
    <property type="evidence" value="ECO:0007669"/>
    <property type="project" value="UniProtKB-KW"/>
</dbReference>
<feature type="binding site" evidence="11">
    <location>
        <position position="464"/>
    </location>
    <ligand>
        <name>Mg(2+)</name>
        <dbReference type="ChEBI" id="CHEBI:18420"/>
    </ligand>
</feature>
<dbReference type="CDD" id="cd02655">
    <property type="entry name" value="RNAP_beta'_C"/>
    <property type="match status" value="1"/>
</dbReference>
<feature type="binding site" evidence="11">
    <location>
        <position position="85"/>
    </location>
    <ligand>
        <name>Zn(2+)</name>
        <dbReference type="ChEBI" id="CHEBI:29105"/>
        <label>1</label>
    </ligand>
</feature>
<evidence type="ECO:0000256" key="9">
    <source>
        <dbReference type="ARBA" id="ARBA00023163"/>
    </source>
</evidence>
<feature type="binding site" evidence="11">
    <location>
        <position position="70"/>
    </location>
    <ligand>
        <name>Zn(2+)</name>
        <dbReference type="ChEBI" id="CHEBI:29105"/>
        <label>1</label>
    </ligand>
</feature>
<dbReference type="NCBIfam" id="TIGR02386">
    <property type="entry name" value="rpoC_TIGR"/>
    <property type="match status" value="1"/>
</dbReference>
<dbReference type="Pfam" id="PF05000">
    <property type="entry name" value="RNA_pol_Rpb1_4"/>
    <property type="match status" value="1"/>
</dbReference>
<dbReference type="EMBL" id="VICD02000126">
    <property type="protein sequence ID" value="KAB8191365.1"/>
    <property type="molecule type" value="Genomic_DNA"/>
</dbReference>
<dbReference type="PANTHER" id="PTHR19376:SF54">
    <property type="entry name" value="DNA-DIRECTED RNA POLYMERASE SUBUNIT BETA"/>
    <property type="match status" value="1"/>
</dbReference>
<feature type="binding site" evidence="11">
    <location>
        <position position="72"/>
    </location>
    <ligand>
        <name>Zn(2+)</name>
        <dbReference type="ChEBI" id="CHEBI:29105"/>
        <label>1</label>
    </ligand>
</feature>
<dbReference type="SUPFAM" id="SSF64484">
    <property type="entry name" value="beta and beta-prime subunits of DNA dependent RNA-polymerase"/>
    <property type="match status" value="1"/>
</dbReference>
<evidence type="ECO:0000256" key="7">
    <source>
        <dbReference type="ARBA" id="ARBA00022833"/>
    </source>
</evidence>
<dbReference type="Proteomes" id="UP000320431">
    <property type="component" value="Unassembled WGS sequence"/>
</dbReference>
<dbReference type="EC" id="2.7.7.6" evidence="11"/>
<feature type="binding site" evidence="11">
    <location>
        <position position="460"/>
    </location>
    <ligand>
        <name>Mg(2+)</name>
        <dbReference type="ChEBI" id="CHEBI:18420"/>
    </ligand>
</feature>
<evidence type="ECO:0000256" key="12">
    <source>
        <dbReference type="RuleBase" id="RU004279"/>
    </source>
</evidence>
<dbReference type="Gene3D" id="2.40.40.20">
    <property type="match status" value="1"/>
</dbReference>
<dbReference type="Pfam" id="PF04983">
    <property type="entry name" value="RNA_pol_Rpb1_3"/>
    <property type="match status" value="1"/>
</dbReference>
<evidence type="ECO:0000313" key="14">
    <source>
        <dbReference type="EMBL" id="KAB8191365.1"/>
    </source>
</evidence>
<dbReference type="InterPro" id="IPR000722">
    <property type="entry name" value="RNA_pol_asu"/>
</dbReference>
<feature type="binding site" evidence="11">
    <location>
        <position position="896"/>
    </location>
    <ligand>
        <name>Zn(2+)</name>
        <dbReference type="ChEBI" id="CHEBI:29105"/>
        <label>2</label>
    </ligand>
</feature>
<dbReference type="Gene3D" id="1.10.1790.20">
    <property type="match status" value="1"/>
</dbReference>
<dbReference type="InterPro" id="IPR007080">
    <property type="entry name" value="RNA_pol_Rpb1_1"/>
</dbReference>
<dbReference type="InterPro" id="IPR007066">
    <property type="entry name" value="RNA_pol_Rpb1_3"/>
</dbReference>
<dbReference type="Gene3D" id="1.10.132.30">
    <property type="match status" value="1"/>
</dbReference>
<evidence type="ECO:0000313" key="15">
    <source>
        <dbReference type="Proteomes" id="UP000320431"/>
    </source>
</evidence>
<comment type="similarity">
    <text evidence="1">In the N-terminal section; belongs to the RNA polymerase beta chain family.</text>
</comment>
<feature type="binding site" evidence="11">
    <location>
        <position position="88"/>
    </location>
    <ligand>
        <name>Zn(2+)</name>
        <dbReference type="ChEBI" id="CHEBI:29105"/>
        <label>1</label>
    </ligand>
</feature>
<protein>
    <recommendedName>
        <fullName evidence="11">DNA-directed RNA polymerase subunit beta'</fullName>
        <shortName evidence="11">RNAP subunit beta'</shortName>
        <ecNumber evidence="11">2.7.7.6</ecNumber>
    </recommendedName>
    <alternativeName>
        <fullName evidence="11">RNA polymerase subunit beta'</fullName>
    </alternativeName>
    <alternativeName>
        <fullName evidence="11">Transcriptase subunit beta'</fullName>
    </alternativeName>
</protein>
<feature type="domain" description="RNA polymerase N-terminal" evidence="13">
    <location>
        <begin position="235"/>
        <end position="514"/>
    </location>
</feature>
<dbReference type="HAMAP" id="MF_01322">
    <property type="entry name" value="RNApol_bact_RpoC"/>
    <property type="match status" value="1"/>
</dbReference>
<dbReference type="SMART" id="SM00663">
    <property type="entry name" value="RPOLA_N"/>
    <property type="match status" value="1"/>
</dbReference>